<reference evidence="1 2" key="1">
    <citation type="journal article" date="2012" name="J. Bacteriol.">
        <title>Complete genome sequence of strain 1860, a crenarchaeon of the genus pyrobaculum able to grow with various electron acceptors.</title>
        <authorList>
            <person name="Mardanov A.V."/>
            <person name="Gumerov V.M."/>
            <person name="Slobodkina G.B."/>
            <person name="Beletsky A.V."/>
            <person name="Bonch-Osmolovskaya E.A."/>
            <person name="Ravin N.V."/>
            <person name="Skryabin K.G."/>
        </authorList>
    </citation>
    <scope>NUCLEOTIDE SEQUENCE [LARGE SCALE GENOMIC DNA]</scope>
    <source>
        <strain evidence="1 2">1860</strain>
    </source>
</reference>
<gene>
    <name evidence="1" type="ORF">P186_0966</name>
</gene>
<evidence type="ECO:0000313" key="1">
    <source>
        <dbReference type="EMBL" id="AET32407.1"/>
    </source>
</evidence>
<name>G7VBH7_9CREN</name>
<dbReference type="Proteomes" id="UP000005867">
    <property type="component" value="Chromosome"/>
</dbReference>
<organism evidence="1 2">
    <name type="scientific">Pyrobaculum ferrireducens</name>
    <dbReference type="NCBI Taxonomy" id="1104324"/>
    <lineage>
        <taxon>Archaea</taxon>
        <taxon>Thermoproteota</taxon>
        <taxon>Thermoprotei</taxon>
        <taxon>Thermoproteales</taxon>
        <taxon>Thermoproteaceae</taxon>
        <taxon>Pyrobaculum</taxon>
    </lineage>
</organism>
<sequence>MVDCVVDCGGAVGVYFKSRVRAVGPQLGEHGKAGEAHGH</sequence>
<proteinExistence type="predicted"/>
<dbReference type="BioCyc" id="PSP1104324:GJSN-946-MONOMER"/>
<dbReference type="AlphaFoldDB" id="G7VBH7"/>
<evidence type="ECO:0000313" key="2">
    <source>
        <dbReference type="Proteomes" id="UP000005867"/>
    </source>
</evidence>
<dbReference type="KEGG" id="pyr:P186_0966"/>
<keyword evidence="2" id="KW-1185">Reference proteome</keyword>
<dbReference type="HOGENOM" id="CLU_3302877_0_0_2"/>
<protein>
    <submittedName>
        <fullName evidence="1">Uncharacterized protein</fullName>
    </submittedName>
</protein>
<accession>G7VBH7</accession>
<dbReference type="EMBL" id="CP003098">
    <property type="protein sequence ID" value="AET32407.1"/>
    <property type="molecule type" value="Genomic_DNA"/>
</dbReference>